<dbReference type="InterPro" id="IPR037545">
    <property type="entry name" value="DENN_FNIP1/2"/>
</dbReference>
<dbReference type="EMBL" id="JARKIK010000043">
    <property type="protein sequence ID" value="KAK8737079.1"/>
    <property type="molecule type" value="Genomic_DNA"/>
</dbReference>
<feature type="region of interest" description="Disordered" evidence="3">
    <location>
        <begin position="238"/>
        <end position="300"/>
    </location>
</feature>
<dbReference type="Pfam" id="PF14638">
    <property type="entry name" value="FNIP_C"/>
    <property type="match status" value="1"/>
</dbReference>
<proteinExistence type="predicted"/>
<organism evidence="5 6">
    <name type="scientific">Cherax quadricarinatus</name>
    <name type="common">Australian red claw crayfish</name>
    <dbReference type="NCBI Taxonomy" id="27406"/>
    <lineage>
        <taxon>Eukaryota</taxon>
        <taxon>Metazoa</taxon>
        <taxon>Ecdysozoa</taxon>
        <taxon>Arthropoda</taxon>
        <taxon>Crustacea</taxon>
        <taxon>Multicrustacea</taxon>
        <taxon>Malacostraca</taxon>
        <taxon>Eumalacostraca</taxon>
        <taxon>Eucarida</taxon>
        <taxon>Decapoda</taxon>
        <taxon>Pleocyemata</taxon>
        <taxon>Astacidea</taxon>
        <taxon>Parastacoidea</taxon>
        <taxon>Parastacidae</taxon>
        <taxon>Cherax</taxon>
    </lineage>
</organism>
<feature type="compositionally biased region" description="Polar residues" evidence="3">
    <location>
        <begin position="1245"/>
        <end position="1262"/>
    </location>
</feature>
<dbReference type="GO" id="GO:0005737">
    <property type="term" value="C:cytoplasm"/>
    <property type="evidence" value="ECO:0007669"/>
    <property type="project" value="UniProtKB-SubCell"/>
</dbReference>
<feature type="compositionally biased region" description="Basic and acidic residues" evidence="3">
    <location>
        <begin position="824"/>
        <end position="838"/>
    </location>
</feature>
<dbReference type="InterPro" id="IPR028084">
    <property type="entry name" value="FNIP_N_dom"/>
</dbReference>
<feature type="compositionally biased region" description="Basic and acidic residues" evidence="3">
    <location>
        <begin position="579"/>
        <end position="616"/>
    </location>
</feature>
<dbReference type="Proteomes" id="UP001445076">
    <property type="component" value="Unassembled WGS sequence"/>
</dbReference>
<dbReference type="PANTHER" id="PTHR21634:SF9">
    <property type="entry name" value="RE13835P"/>
    <property type="match status" value="1"/>
</dbReference>
<feature type="region of interest" description="Disordered" evidence="3">
    <location>
        <begin position="806"/>
        <end position="843"/>
    </location>
</feature>
<dbReference type="PANTHER" id="PTHR21634">
    <property type="entry name" value="RE13835P"/>
    <property type="match status" value="1"/>
</dbReference>
<evidence type="ECO:0000259" key="4">
    <source>
        <dbReference type="PROSITE" id="PS51836"/>
    </source>
</evidence>
<feature type="region of interest" description="Disordered" evidence="3">
    <location>
        <begin position="579"/>
        <end position="625"/>
    </location>
</feature>
<feature type="compositionally biased region" description="Polar residues" evidence="3">
    <location>
        <begin position="1277"/>
        <end position="1286"/>
    </location>
</feature>
<name>A0AAW0X9S4_CHEQU</name>
<dbReference type="Pfam" id="PF14637">
    <property type="entry name" value="FNIP_M"/>
    <property type="match status" value="1"/>
</dbReference>
<dbReference type="GO" id="GO:0051087">
    <property type="term" value="F:protein-folding chaperone binding"/>
    <property type="evidence" value="ECO:0007669"/>
    <property type="project" value="TreeGrafter"/>
</dbReference>
<evidence type="ECO:0000256" key="3">
    <source>
        <dbReference type="SAM" id="MobiDB-lite"/>
    </source>
</evidence>
<feature type="compositionally biased region" description="Polar residues" evidence="3">
    <location>
        <begin position="1218"/>
        <end position="1238"/>
    </location>
</feature>
<protein>
    <recommendedName>
        <fullName evidence="4">UDENN FNIP1/2-type domain-containing protein</fullName>
    </recommendedName>
</protein>
<feature type="region of interest" description="Disordered" evidence="3">
    <location>
        <begin position="76"/>
        <end position="107"/>
    </location>
</feature>
<dbReference type="PROSITE" id="PS51836">
    <property type="entry name" value="DENN_FNIP12"/>
    <property type="match status" value="1"/>
</dbReference>
<dbReference type="Pfam" id="PF14636">
    <property type="entry name" value="FNIP_N"/>
    <property type="match status" value="1"/>
</dbReference>
<sequence length="1537" mass="166000">MTLISYTSFLPPPHPVFFSPQKQSAAPPAPFNLQKDGVRVLLFRECDSRGRKLLYDSKTVLQVPVAEIPAAAAAPPSSRMSFKSSWSSGLRGSGSGSMPPVATQTTKTPCLGVKTSAATNTSYKSDAFVEISNGYGYQYRQQEGDTKLLGELVFGSVALSYRGPYTKLHILHTPLRVLLSCTSATPTSHLLRPTTASDQGIEDSSLGSSLSSWSDVACHPEGLEVPWAAAVVGGGSSGWATRPPTALSTSHSEGDSGYGGLPSTDSSGCGSFLLPPSMPNTPMGTPSSKQGSGSSLKHSGSLSSLQRRFLHTVSTSLEALGREGEVQEAGTAAGSAGPLSHLCRRPTKLGVAVTIQIGNTASEIDRSSEEWIFLHVSVIEGLINKLQTMLQAAYLHRHSFVYTVHQAVLQLQQDIVDLVSGPRLCRPIWLGLLGQPPPTERQALCTTLVDTLASLLDKFDTKQTNFFVSKLLTAVLTHHLGWVSTVTPGDHATSMTPTMTHSTPATAPVSAPGLPHPGTTALPTHPPRLNAATTATTRPSWVVEAEVGRHQLGDTMTAEHQSCPSCTSSVSSIISMVEGNRKDSQKDCGTRDAHTQQLKRESSLRRSWRNSREGRSGRYLSTEGRGDSISEVALRSGGYSAVDAQRGSACDVDPSVPGHQPLKRESDQASKWMLNDGEEIVIHDVKYSDLSHGTSRGSPSRLEPRNKELLEAERVTIVAPLPELGKSLSSCKTSTNLASLACDGSESSPGVSNFSDNAINMARQYSERLYPPLHDLDDHRETFGPVPLEPRIIADKVHKLLRVPSKCVGSQEQSQPGLSPQKSGVEKLDQFENNKESEESQSTRCVAALSRTRKSDTLGYGFVYSDESCSESLHVNQTVASSQCKERGSKKHCGTDIVERLSLDEVTVPATDIHPEIEEGGQVLYLLGDGNVLETNTPTAIEKPQIKLEAGCQSRRFWNGRCTGSAIGFEGLGVSTSEPCDNVDTSAATRVRCLPKPQDTRKVVRTRNVGRQSARDLTRLESAVCLPQSDLKHNLSLTDGHRTSGSVNLRLASGSDTSISGDLKLDSRRTSCSDDLRLAHNRDSGTSGLLANMRHHRHHSDPTNGVFACKVTDSQNCEPIKVVIEEQVSSSVKGGKNDNLYAREQLTTRMIDGVVCSGDGLCDRPNILHNGQEAISRTMDCVTYSENDRLCDRSQTTLTVVEGVTCSENERLCDRQESMPSTQENINRQESTPRTQENLSRRESTLSTQEIPNRRSTPSTWEGATHGDSVCWRHDTVSNSELTPDTHTAEDITEDTNGDEPPINVHMPRCTCWVQNPLRDTPPSSSTTSSTSSRNTSTYCSSNRSLAESLLGGVMDHYSSVFVVHATTQSRRWNDALRHDLCAAAHHSTFDQQVAEAVAVVADTNTWEVEVASSHSLVVVESGAGQLGIKVGISPLVSAITDSILDLTRLAVPPHFIVSHLEERLCEIYLKSHLLAEYLLCGSGASFSTAEGSSFIPYHLPDLTRALGLDLNDLPLLLAVASTHTPALTRMFGLSIR</sequence>
<feature type="compositionally biased region" description="Low complexity" evidence="3">
    <location>
        <begin position="1321"/>
        <end position="1340"/>
    </location>
</feature>
<feature type="compositionally biased region" description="Low complexity" evidence="3">
    <location>
        <begin position="76"/>
        <end position="90"/>
    </location>
</feature>
<feature type="compositionally biased region" description="Polar residues" evidence="3">
    <location>
        <begin position="808"/>
        <end position="822"/>
    </location>
</feature>
<feature type="region of interest" description="Disordered" evidence="3">
    <location>
        <begin position="1212"/>
        <end position="1303"/>
    </location>
</feature>
<evidence type="ECO:0000313" key="6">
    <source>
        <dbReference type="Proteomes" id="UP001445076"/>
    </source>
</evidence>
<gene>
    <name evidence="5" type="ORF">OTU49_004789</name>
</gene>
<dbReference type="InterPro" id="IPR028085">
    <property type="entry name" value="FNIP_mid_dom"/>
</dbReference>
<keyword evidence="2" id="KW-0963">Cytoplasm</keyword>
<dbReference type="InterPro" id="IPR028086">
    <property type="entry name" value="FNIP_C_dom"/>
</dbReference>
<dbReference type="GO" id="GO:0042030">
    <property type="term" value="F:ATPase inhibitor activity"/>
    <property type="evidence" value="ECO:0007669"/>
    <property type="project" value="TreeGrafter"/>
</dbReference>
<feature type="compositionally biased region" description="Low complexity" evidence="3">
    <location>
        <begin position="287"/>
        <end position="300"/>
    </location>
</feature>
<comment type="subcellular location">
    <subcellularLocation>
        <location evidence="1">Cytoplasm</location>
    </subcellularLocation>
</comment>
<evidence type="ECO:0000256" key="2">
    <source>
        <dbReference type="ARBA" id="ARBA00022490"/>
    </source>
</evidence>
<comment type="caution">
    <text evidence="5">The sequence shown here is derived from an EMBL/GenBank/DDBJ whole genome shotgun (WGS) entry which is preliminary data.</text>
</comment>
<feature type="region of interest" description="Disordered" evidence="3">
    <location>
        <begin position="1316"/>
        <end position="1340"/>
    </location>
</feature>
<evidence type="ECO:0000256" key="1">
    <source>
        <dbReference type="ARBA" id="ARBA00004496"/>
    </source>
</evidence>
<keyword evidence="6" id="KW-1185">Reference proteome</keyword>
<evidence type="ECO:0000313" key="5">
    <source>
        <dbReference type="EMBL" id="KAK8737079.1"/>
    </source>
</evidence>
<accession>A0AAW0X9S4</accession>
<reference evidence="5 6" key="1">
    <citation type="journal article" date="2024" name="BMC Genomics">
        <title>Genome assembly of redclaw crayfish (Cherax quadricarinatus) provides insights into its immune adaptation and hypoxia tolerance.</title>
        <authorList>
            <person name="Liu Z."/>
            <person name="Zheng J."/>
            <person name="Li H."/>
            <person name="Fang K."/>
            <person name="Wang S."/>
            <person name="He J."/>
            <person name="Zhou D."/>
            <person name="Weng S."/>
            <person name="Chi M."/>
            <person name="Gu Z."/>
            <person name="He J."/>
            <person name="Li F."/>
            <person name="Wang M."/>
        </authorList>
    </citation>
    <scope>NUCLEOTIDE SEQUENCE [LARGE SCALE GENOMIC DNA]</scope>
    <source>
        <strain evidence="5">ZL_2023a</strain>
    </source>
</reference>
<feature type="domain" description="UDENN FNIP1/2-type" evidence="4">
    <location>
        <begin position="1"/>
        <end position="1524"/>
    </location>
</feature>